<evidence type="ECO:0000256" key="1">
    <source>
        <dbReference type="ARBA" id="ARBA00004413"/>
    </source>
</evidence>
<gene>
    <name evidence="7" type="ORF">I8J30_03130</name>
    <name evidence="8" type="ORF">I8J30_13065</name>
</gene>
<reference evidence="7 9" key="1">
    <citation type="submission" date="2021-04" db="EMBL/GenBank/DDBJ databases">
        <title>Paenibacillus sp. DLE-14 whole genome sequence.</title>
        <authorList>
            <person name="Ham Y.J."/>
        </authorList>
    </citation>
    <scope>NUCLEOTIDE SEQUENCE [LARGE SCALE GENOMIC DNA]</scope>
    <source>
        <strain evidence="7 9">DLE-14</strain>
    </source>
</reference>
<dbReference type="Pfam" id="PF00005">
    <property type="entry name" value="ABC_tran"/>
    <property type="match status" value="1"/>
</dbReference>
<dbReference type="InterPro" id="IPR017871">
    <property type="entry name" value="ABC_transporter-like_CS"/>
</dbReference>
<dbReference type="GO" id="GO:0005524">
    <property type="term" value="F:ATP binding"/>
    <property type="evidence" value="ECO:0007669"/>
    <property type="project" value="UniProtKB-KW"/>
</dbReference>
<evidence type="ECO:0000313" key="7">
    <source>
        <dbReference type="EMBL" id="MBP3961689.1"/>
    </source>
</evidence>
<comment type="similarity">
    <text evidence="5">Belongs to the ABC transporter superfamily. Drug exporter-1 (DrugE1) (TC 3.A.1.105) family.</text>
</comment>
<accession>A0ABS5C6S1</accession>
<dbReference type="RefSeq" id="WP_210655276.1">
    <property type="nucleotide sequence ID" value="NZ_JAGKSP010000001.1"/>
</dbReference>
<evidence type="ECO:0000256" key="3">
    <source>
        <dbReference type="ARBA" id="ARBA00022741"/>
    </source>
</evidence>
<dbReference type="PROSITE" id="PS50893">
    <property type="entry name" value="ABC_TRANSPORTER_2"/>
    <property type="match status" value="1"/>
</dbReference>
<evidence type="ECO:0000259" key="6">
    <source>
        <dbReference type="PROSITE" id="PS50893"/>
    </source>
</evidence>
<protein>
    <submittedName>
        <fullName evidence="7">ATP-binding cassette domain-containing protein</fullName>
    </submittedName>
</protein>
<keyword evidence="3" id="KW-0547">Nucleotide-binding</keyword>
<dbReference type="InterPro" id="IPR003439">
    <property type="entry name" value="ABC_transporter-like_ATP-bd"/>
</dbReference>
<dbReference type="EMBL" id="JAGKSP010000001">
    <property type="protein sequence ID" value="MBP3961689.1"/>
    <property type="molecule type" value="Genomic_DNA"/>
</dbReference>
<dbReference type="InterPro" id="IPR025302">
    <property type="entry name" value="DrrA1/2-like_C"/>
</dbReference>
<feature type="domain" description="ABC transporter" evidence="6">
    <location>
        <begin position="10"/>
        <end position="238"/>
    </location>
</feature>
<comment type="caution">
    <text evidence="7">The sequence shown here is derived from an EMBL/GenBank/DDBJ whole genome shotgun (WGS) entry which is preliminary data.</text>
</comment>
<dbReference type="Gene3D" id="3.40.50.300">
    <property type="entry name" value="P-loop containing nucleotide triphosphate hydrolases"/>
    <property type="match status" value="1"/>
</dbReference>
<evidence type="ECO:0000256" key="5">
    <source>
        <dbReference type="ARBA" id="ARBA00049985"/>
    </source>
</evidence>
<comment type="subcellular location">
    <subcellularLocation>
        <location evidence="1">Cell membrane</location>
        <topology evidence="1">Peripheral membrane protein</topology>
        <orientation evidence="1">Cytoplasmic side</orientation>
    </subcellularLocation>
</comment>
<dbReference type="NCBIfam" id="TIGR01188">
    <property type="entry name" value="drrA"/>
    <property type="match status" value="1"/>
</dbReference>
<dbReference type="PANTHER" id="PTHR42711:SF5">
    <property type="entry name" value="ABC TRANSPORTER ATP-BINDING PROTEIN NATA"/>
    <property type="match status" value="1"/>
</dbReference>
<dbReference type="InterPro" id="IPR003593">
    <property type="entry name" value="AAA+_ATPase"/>
</dbReference>
<sequence length="316" mass="34838">MPTTTNNLAIEVKGLKKAYKNVEVLRGVDFAVQKGSTFALLGSNGAGKTTIIKTLATLLQPDSGNAKINGYDVSVQPEQVRNEISLTGQSVTVDYILSGRENLRMMAKLRHLPNPDNQADELLRRFDLLDAADRRIATYSGGMCRRLDLAMSLLGNPRVIFLDEPTTGLDPQSRIAMWEIIKDLAKSGVTVFLTTQYLEEADHLADQIAILHEGTIVANGSPAELKNLLPRGHLELRFDHEAALSKARDLFIEYNATADENNLTLSVITDGTTKQMLKLLTKAADAEIEIAEFAQKLPTLEDVFLTFVSNEKERSL</sequence>
<dbReference type="PANTHER" id="PTHR42711">
    <property type="entry name" value="ABC TRANSPORTER ATP-BINDING PROTEIN"/>
    <property type="match status" value="1"/>
</dbReference>
<dbReference type="EMBL" id="JAGKSP010000004">
    <property type="protein sequence ID" value="MBP3963640.1"/>
    <property type="molecule type" value="Genomic_DNA"/>
</dbReference>
<dbReference type="InterPro" id="IPR005894">
    <property type="entry name" value="DrrA"/>
</dbReference>
<name>A0ABS5C6S1_9BACL</name>
<keyword evidence="2" id="KW-0813">Transport</keyword>
<dbReference type="PROSITE" id="PS00211">
    <property type="entry name" value="ABC_TRANSPORTER_1"/>
    <property type="match status" value="1"/>
</dbReference>
<dbReference type="Pfam" id="PF13732">
    <property type="entry name" value="DrrA1-3_C"/>
    <property type="match status" value="1"/>
</dbReference>
<dbReference type="InterPro" id="IPR050763">
    <property type="entry name" value="ABC_transporter_ATP-binding"/>
</dbReference>
<organism evidence="7 9">
    <name type="scientific">Paenibacillus lignilyticus</name>
    <dbReference type="NCBI Taxonomy" id="1172615"/>
    <lineage>
        <taxon>Bacteria</taxon>
        <taxon>Bacillati</taxon>
        <taxon>Bacillota</taxon>
        <taxon>Bacilli</taxon>
        <taxon>Bacillales</taxon>
        <taxon>Paenibacillaceae</taxon>
        <taxon>Paenibacillus</taxon>
    </lineage>
</organism>
<keyword evidence="9" id="KW-1185">Reference proteome</keyword>
<evidence type="ECO:0000256" key="2">
    <source>
        <dbReference type="ARBA" id="ARBA00022448"/>
    </source>
</evidence>
<evidence type="ECO:0000313" key="8">
    <source>
        <dbReference type="EMBL" id="MBP3963640.1"/>
    </source>
</evidence>
<proteinExistence type="inferred from homology"/>
<dbReference type="Proteomes" id="UP000673394">
    <property type="component" value="Unassembled WGS sequence"/>
</dbReference>
<evidence type="ECO:0000256" key="4">
    <source>
        <dbReference type="ARBA" id="ARBA00022840"/>
    </source>
</evidence>
<evidence type="ECO:0000313" key="9">
    <source>
        <dbReference type="Proteomes" id="UP000673394"/>
    </source>
</evidence>
<keyword evidence="4 7" id="KW-0067">ATP-binding</keyword>
<dbReference type="SMART" id="SM00382">
    <property type="entry name" value="AAA"/>
    <property type="match status" value="1"/>
</dbReference>
<dbReference type="SUPFAM" id="SSF52540">
    <property type="entry name" value="P-loop containing nucleoside triphosphate hydrolases"/>
    <property type="match status" value="1"/>
</dbReference>
<dbReference type="InterPro" id="IPR027417">
    <property type="entry name" value="P-loop_NTPase"/>
</dbReference>